<feature type="region of interest" description="Disordered" evidence="10">
    <location>
        <begin position="59"/>
        <end position="151"/>
    </location>
</feature>
<proteinExistence type="inferred from homology"/>
<keyword evidence="8" id="KW-1133">Transmembrane helix</keyword>
<evidence type="ECO:0000259" key="11">
    <source>
        <dbReference type="PROSITE" id="PS50004"/>
    </source>
</evidence>
<keyword evidence="13" id="KW-1185">Reference proteome</keyword>
<evidence type="ECO:0000256" key="3">
    <source>
        <dbReference type="ARBA" id="ARBA00007923"/>
    </source>
</evidence>
<dbReference type="PANTHER" id="PTHR45911">
    <property type="entry name" value="C2 DOMAIN-CONTAINING PROTEIN"/>
    <property type="match status" value="1"/>
</dbReference>
<keyword evidence="4" id="KW-0812">Transmembrane</keyword>
<organism evidence="12 13">
    <name type="scientific">Aotus nancymaae</name>
    <name type="common">Ma's night monkey</name>
    <dbReference type="NCBI Taxonomy" id="37293"/>
    <lineage>
        <taxon>Eukaryota</taxon>
        <taxon>Metazoa</taxon>
        <taxon>Chordata</taxon>
        <taxon>Craniata</taxon>
        <taxon>Vertebrata</taxon>
        <taxon>Euteleostomi</taxon>
        <taxon>Mammalia</taxon>
        <taxon>Eutheria</taxon>
        <taxon>Euarchontoglires</taxon>
        <taxon>Primates</taxon>
        <taxon>Haplorrhini</taxon>
        <taxon>Platyrrhini</taxon>
        <taxon>Aotidae</taxon>
        <taxon>Aotus</taxon>
    </lineage>
</organism>
<dbReference type="SMART" id="SM00239">
    <property type="entry name" value="C2"/>
    <property type="match status" value="1"/>
</dbReference>
<sequence>MDLDKPSVWGSLKQRTRPLLINLSKKKVKKNPNLRGTDHLDRRLSLSVPDLLEAEVLVPEGRPYSGPQSSYTSVPSSLSTAGIFPKSSSSSLKQSEEELDWSQEEASHLHVVETDSEEAHASPAEQRQVSSNGIFDLQKTSLGGDAPEEPEVRMGLGDLDASYDTLSKQLMLAVTLPSPFAYLLTIPERSRTPWLSDDARGTSDPYVKFKLNGKTLYKSKVIYKNLNPVWDEIVVLPIQSLDQKLRVKVYDRDLTTSDFMGSAFVILSDLELNRTTERILKLEDPNSLEDDMGVIVLNLNLVVKQGDFKRHSSLIRNLRLSESLKKNQLWNGIISITLLEGKNVSGGSMTEMFVQLKLGDQRYKSKDGHFGH</sequence>
<evidence type="ECO:0000256" key="6">
    <source>
        <dbReference type="ARBA" id="ARBA00022737"/>
    </source>
</evidence>
<reference evidence="12" key="1">
    <citation type="submission" date="2025-08" db="UniProtKB">
        <authorList>
            <consortium name="Ensembl"/>
        </authorList>
    </citation>
    <scope>IDENTIFICATION</scope>
</reference>
<dbReference type="GO" id="GO:0030672">
    <property type="term" value="C:synaptic vesicle membrane"/>
    <property type="evidence" value="ECO:0007669"/>
    <property type="project" value="TreeGrafter"/>
</dbReference>
<evidence type="ECO:0000256" key="1">
    <source>
        <dbReference type="ARBA" id="ARBA00001913"/>
    </source>
</evidence>
<dbReference type="PROSITE" id="PS50004">
    <property type="entry name" value="C2"/>
    <property type="match status" value="1"/>
</dbReference>
<protein>
    <submittedName>
        <fullName evidence="12">Multiple C2 and transmembrane domain containing 2</fullName>
    </submittedName>
</protein>
<keyword evidence="6" id="KW-0677">Repeat</keyword>
<dbReference type="InterPro" id="IPR035892">
    <property type="entry name" value="C2_domain_sf"/>
</dbReference>
<evidence type="ECO:0000256" key="4">
    <source>
        <dbReference type="ARBA" id="ARBA00022692"/>
    </source>
</evidence>
<keyword evidence="7" id="KW-0106">Calcium</keyword>
<reference evidence="12" key="2">
    <citation type="submission" date="2025-09" db="UniProtKB">
        <authorList>
            <consortium name="Ensembl"/>
        </authorList>
    </citation>
    <scope>IDENTIFICATION</scope>
</reference>
<dbReference type="FunFam" id="2.60.40.150:FF:000076">
    <property type="entry name" value="multiple C2 and transmembrane domain-containing protein 2 isoform X1"/>
    <property type="match status" value="1"/>
</dbReference>
<evidence type="ECO:0000256" key="10">
    <source>
        <dbReference type="SAM" id="MobiDB-lite"/>
    </source>
</evidence>
<feature type="domain" description="C2" evidence="11">
    <location>
        <begin position="155"/>
        <end position="280"/>
    </location>
</feature>
<evidence type="ECO:0000313" key="13">
    <source>
        <dbReference type="Proteomes" id="UP000233020"/>
    </source>
</evidence>
<feature type="compositionally biased region" description="Low complexity" evidence="10">
    <location>
        <begin position="65"/>
        <end position="79"/>
    </location>
</feature>
<evidence type="ECO:0000256" key="8">
    <source>
        <dbReference type="ARBA" id="ARBA00022989"/>
    </source>
</evidence>
<comment type="similarity">
    <text evidence="3">Belongs to the MCTP family.</text>
</comment>
<evidence type="ECO:0000313" key="12">
    <source>
        <dbReference type="Ensembl" id="ENSANAP00000028923.1"/>
    </source>
</evidence>
<name>A0A2K5E6Y3_AOTNA</name>
<evidence type="ECO:0000256" key="9">
    <source>
        <dbReference type="ARBA" id="ARBA00023136"/>
    </source>
</evidence>
<feature type="compositionally biased region" description="Basic and acidic residues" evidence="10">
    <location>
        <begin position="105"/>
        <end position="120"/>
    </location>
</feature>
<evidence type="ECO:0000256" key="7">
    <source>
        <dbReference type="ARBA" id="ARBA00022837"/>
    </source>
</evidence>
<dbReference type="Ensembl" id="ENSANAT00000046949.1">
    <property type="protein sequence ID" value="ENSANAP00000028923.1"/>
    <property type="gene ID" value="ENSANAG00000032252.1"/>
</dbReference>
<keyword evidence="9" id="KW-0472">Membrane</keyword>
<evidence type="ECO:0000256" key="5">
    <source>
        <dbReference type="ARBA" id="ARBA00022723"/>
    </source>
</evidence>
<dbReference type="Pfam" id="PF00168">
    <property type="entry name" value="C2"/>
    <property type="match status" value="1"/>
</dbReference>
<dbReference type="AlphaFoldDB" id="A0A2K5E6Y3"/>
<feature type="compositionally biased region" description="Polar residues" evidence="10">
    <location>
        <begin position="125"/>
        <end position="141"/>
    </location>
</feature>
<dbReference type="SUPFAM" id="SSF49562">
    <property type="entry name" value="C2 domain (Calcium/lipid-binding domain, CaLB)"/>
    <property type="match status" value="1"/>
</dbReference>
<dbReference type="PANTHER" id="PTHR45911:SF2">
    <property type="entry name" value="MULTIPLE C2 AND TRANSMEMBRANE DOMAIN-CONTAINING PROTEIN 2"/>
    <property type="match status" value="1"/>
</dbReference>
<dbReference type="GO" id="GO:0046928">
    <property type="term" value="P:regulation of neurotransmitter secretion"/>
    <property type="evidence" value="ECO:0007669"/>
    <property type="project" value="TreeGrafter"/>
</dbReference>
<dbReference type="Gene3D" id="2.60.40.150">
    <property type="entry name" value="C2 domain"/>
    <property type="match status" value="1"/>
</dbReference>
<dbReference type="PRINTS" id="PR00360">
    <property type="entry name" value="C2DOMAIN"/>
</dbReference>
<evidence type="ECO:0000256" key="2">
    <source>
        <dbReference type="ARBA" id="ARBA00004141"/>
    </source>
</evidence>
<gene>
    <name evidence="12" type="primary">MCTP2</name>
</gene>
<dbReference type="GO" id="GO:0005509">
    <property type="term" value="F:calcium ion binding"/>
    <property type="evidence" value="ECO:0007669"/>
    <property type="project" value="UniProtKB-ARBA"/>
</dbReference>
<comment type="subcellular location">
    <subcellularLocation>
        <location evidence="2">Membrane</location>
        <topology evidence="2">Multi-pass membrane protein</topology>
    </subcellularLocation>
</comment>
<accession>A0A2K5E6Y3</accession>
<dbReference type="Proteomes" id="UP000233020">
    <property type="component" value="Unplaced"/>
</dbReference>
<comment type="cofactor">
    <cofactor evidence="1">
        <name>Ca(2+)</name>
        <dbReference type="ChEBI" id="CHEBI:29108"/>
    </cofactor>
</comment>
<dbReference type="InterPro" id="IPR000008">
    <property type="entry name" value="C2_dom"/>
</dbReference>
<dbReference type="GeneTree" id="ENSGT00940000156291"/>
<keyword evidence="5" id="KW-0479">Metal-binding</keyword>